<keyword evidence="3" id="KW-0444">Lipid biosynthesis</keyword>
<feature type="transmembrane region" description="Helical" evidence="12">
    <location>
        <begin position="119"/>
        <end position="139"/>
    </location>
</feature>
<dbReference type="PROSITE" id="PS00379">
    <property type="entry name" value="CDP_ALCOHOL_P_TRANSF"/>
    <property type="match status" value="1"/>
</dbReference>
<evidence type="ECO:0000256" key="10">
    <source>
        <dbReference type="ARBA" id="ARBA00023264"/>
    </source>
</evidence>
<sequence>MLTVPNALSALRLALVPVFAVLILTGHDLWALAVLAVSGASDWLDGRLARRWRQVTRLGQVLDPAADRLFILATLLGMALRDLVPWWLVAVIVARDLLILALGPPLARLGHGPLPVSDLGKAATFALLYAFPLILLSSVGGHVGAVARPLGWAFALWGTALYWWAGLRYAAQVRAMLRARREVDSGTGARSGSAP</sequence>
<evidence type="ECO:0000256" key="3">
    <source>
        <dbReference type="ARBA" id="ARBA00022516"/>
    </source>
</evidence>
<keyword evidence="7" id="KW-0443">Lipid metabolism</keyword>
<evidence type="ECO:0000256" key="7">
    <source>
        <dbReference type="ARBA" id="ARBA00023098"/>
    </source>
</evidence>
<gene>
    <name evidence="13" type="ORF">FMM08_07980</name>
</gene>
<keyword evidence="10" id="KW-1208">Phospholipid metabolism</keyword>
<keyword evidence="5 12" id="KW-0812">Transmembrane</keyword>
<dbReference type="InterPro" id="IPR050324">
    <property type="entry name" value="CDP-alcohol_PTase-I"/>
</dbReference>
<reference evidence="13 14" key="1">
    <citation type="submission" date="2019-07" db="EMBL/GenBank/DDBJ databases">
        <title>Quadrisphaera sp. strain DD2A genome sequencing and assembly.</title>
        <authorList>
            <person name="Kim I."/>
        </authorList>
    </citation>
    <scope>NUCLEOTIDE SEQUENCE [LARGE SCALE GENOMIC DNA]</scope>
    <source>
        <strain evidence="13 14">DD2A</strain>
    </source>
</reference>
<evidence type="ECO:0000256" key="6">
    <source>
        <dbReference type="ARBA" id="ARBA00022989"/>
    </source>
</evidence>
<evidence type="ECO:0000256" key="4">
    <source>
        <dbReference type="ARBA" id="ARBA00022679"/>
    </source>
</evidence>
<dbReference type="OrthoDB" id="9796672at2"/>
<evidence type="ECO:0000256" key="11">
    <source>
        <dbReference type="RuleBase" id="RU003750"/>
    </source>
</evidence>
<dbReference type="InterPro" id="IPR000462">
    <property type="entry name" value="CDP-OH_P_trans"/>
</dbReference>
<keyword evidence="8 12" id="KW-0472">Membrane</keyword>
<dbReference type="GO" id="GO:0008444">
    <property type="term" value="F:CDP-diacylglycerol-glycerol-3-phosphate 3-phosphatidyltransferase activity"/>
    <property type="evidence" value="ECO:0007669"/>
    <property type="project" value="InterPro"/>
</dbReference>
<keyword evidence="4 11" id="KW-0808">Transferase</keyword>
<dbReference type="Proteomes" id="UP000321234">
    <property type="component" value="Unassembled WGS sequence"/>
</dbReference>
<evidence type="ECO:0000256" key="8">
    <source>
        <dbReference type="ARBA" id="ARBA00023136"/>
    </source>
</evidence>
<dbReference type="EMBL" id="VKAC01000004">
    <property type="protein sequence ID" value="TXR56887.1"/>
    <property type="molecule type" value="Genomic_DNA"/>
</dbReference>
<feature type="transmembrane region" description="Helical" evidence="12">
    <location>
        <begin position="15"/>
        <end position="40"/>
    </location>
</feature>
<dbReference type="Pfam" id="PF01066">
    <property type="entry name" value="CDP-OH_P_transf"/>
    <property type="match status" value="1"/>
</dbReference>
<dbReference type="PANTHER" id="PTHR14269:SF62">
    <property type="entry name" value="CDP-DIACYLGLYCEROL--GLYCEROL-3-PHOSPHATE 3-PHOSPHATIDYLTRANSFERASE 1, CHLOROPLASTIC"/>
    <property type="match status" value="1"/>
</dbReference>
<accession>A0A5C8ZGB4</accession>
<evidence type="ECO:0000256" key="9">
    <source>
        <dbReference type="ARBA" id="ARBA00023209"/>
    </source>
</evidence>
<comment type="caution">
    <text evidence="13">The sequence shown here is derived from an EMBL/GenBank/DDBJ whole genome shotgun (WGS) entry which is preliminary data.</text>
</comment>
<dbReference type="AlphaFoldDB" id="A0A5C8ZGB4"/>
<evidence type="ECO:0000256" key="1">
    <source>
        <dbReference type="ARBA" id="ARBA00004141"/>
    </source>
</evidence>
<comment type="subcellular location">
    <subcellularLocation>
        <location evidence="1">Membrane</location>
        <topology evidence="1">Multi-pass membrane protein</topology>
    </subcellularLocation>
</comment>
<proteinExistence type="inferred from homology"/>
<dbReference type="InterPro" id="IPR004570">
    <property type="entry name" value="Phosphatidylglycerol_P_synth"/>
</dbReference>
<feature type="transmembrane region" description="Helical" evidence="12">
    <location>
        <begin position="151"/>
        <end position="171"/>
    </location>
</feature>
<feature type="transmembrane region" description="Helical" evidence="12">
    <location>
        <begin position="86"/>
        <end position="107"/>
    </location>
</feature>
<evidence type="ECO:0000256" key="12">
    <source>
        <dbReference type="SAM" id="Phobius"/>
    </source>
</evidence>
<dbReference type="GO" id="GO:0046474">
    <property type="term" value="P:glycerophospholipid biosynthetic process"/>
    <property type="evidence" value="ECO:0007669"/>
    <property type="project" value="TreeGrafter"/>
</dbReference>
<protein>
    <submittedName>
        <fullName evidence="13">CDP-alcohol phosphatidyltransferase family protein</fullName>
    </submittedName>
</protein>
<organism evidence="13 14">
    <name type="scientific">Quadrisphaera setariae</name>
    <dbReference type="NCBI Taxonomy" id="2593304"/>
    <lineage>
        <taxon>Bacteria</taxon>
        <taxon>Bacillati</taxon>
        <taxon>Actinomycetota</taxon>
        <taxon>Actinomycetes</taxon>
        <taxon>Kineosporiales</taxon>
        <taxon>Kineosporiaceae</taxon>
        <taxon>Quadrisphaera</taxon>
    </lineage>
</organism>
<name>A0A5C8ZGB4_9ACTN</name>
<keyword evidence="6 12" id="KW-1133">Transmembrane helix</keyword>
<dbReference type="PIRSF" id="PIRSF000847">
    <property type="entry name" value="Phos_ph_gly_syn"/>
    <property type="match status" value="1"/>
</dbReference>
<evidence type="ECO:0000256" key="2">
    <source>
        <dbReference type="ARBA" id="ARBA00010441"/>
    </source>
</evidence>
<dbReference type="UniPathway" id="UPA00085"/>
<comment type="similarity">
    <text evidence="2 11">Belongs to the CDP-alcohol phosphatidyltransferase class-I family.</text>
</comment>
<keyword evidence="9" id="KW-0594">Phospholipid biosynthesis</keyword>
<dbReference type="Gene3D" id="1.20.120.1760">
    <property type="match status" value="1"/>
</dbReference>
<evidence type="ECO:0000313" key="14">
    <source>
        <dbReference type="Proteomes" id="UP000321234"/>
    </source>
</evidence>
<dbReference type="PANTHER" id="PTHR14269">
    <property type="entry name" value="CDP-DIACYLGLYCEROL--GLYCEROL-3-PHOSPHATE 3-PHOSPHATIDYLTRANSFERASE-RELATED"/>
    <property type="match status" value="1"/>
</dbReference>
<evidence type="ECO:0000313" key="13">
    <source>
        <dbReference type="EMBL" id="TXR56887.1"/>
    </source>
</evidence>
<evidence type="ECO:0000256" key="5">
    <source>
        <dbReference type="ARBA" id="ARBA00022692"/>
    </source>
</evidence>
<dbReference type="InterPro" id="IPR043130">
    <property type="entry name" value="CDP-OH_PTrfase_TM_dom"/>
</dbReference>
<dbReference type="InterPro" id="IPR048254">
    <property type="entry name" value="CDP_ALCOHOL_P_TRANSF_CS"/>
</dbReference>
<dbReference type="GO" id="GO:0016020">
    <property type="term" value="C:membrane"/>
    <property type="evidence" value="ECO:0007669"/>
    <property type="project" value="UniProtKB-SubCell"/>
</dbReference>
<keyword evidence="14" id="KW-1185">Reference proteome</keyword>